<evidence type="ECO:0000256" key="6">
    <source>
        <dbReference type="ARBA" id="ARBA00022777"/>
    </source>
</evidence>
<dbReference type="Gene3D" id="3.30.565.10">
    <property type="entry name" value="Histidine kinase-like ATPase, C-terminal domain"/>
    <property type="match status" value="1"/>
</dbReference>
<evidence type="ECO:0000256" key="1">
    <source>
        <dbReference type="ARBA" id="ARBA00000085"/>
    </source>
</evidence>
<keyword evidence="6 10" id="KW-0418">Kinase</keyword>
<evidence type="ECO:0000256" key="5">
    <source>
        <dbReference type="ARBA" id="ARBA00022692"/>
    </source>
</evidence>
<dbReference type="Pfam" id="PF00512">
    <property type="entry name" value="HisKA"/>
    <property type="match status" value="1"/>
</dbReference>
<dbReference type="InterPro" id="IPR036890">
    <property type="entry name" value="HATPase_C_sf"/>
</dbReference>
<keyword evidence="5 8" id="KW-0812">Transmembrane</keyword>
<feature type="domain" description="Histidine kinase" evidence="9">
    <location>
        <begin position="228"/>
        <end position="428"/>
    </location>
</feature>
<keyword evidence="8" id="KW-0472">Membrane</keyword>
<comment type="catalytic activity">
    <reaction evidence="1">
        <text>ATP + protein L-histidine = ADP + protein N-phospho-L-histidine.</text>
        <dbReference type="EC" id="2.7.13.3"/>
    </reaction>
</comment>
<accession>A0A086A355</accession>
<keyword evidence="7 8" id="KW-1133">Transmembrane helix</keyword>
<dbReference type="Pfam" id="PF02518">
    <property type="entry name" value="HATPase_c"/>
    <property type="match status" value="1"/>
</dbReference>
<evidence type="ECO:0000313" key="10">
    <source>
        <dbReference type="EMBL" id="KFF11119.1"/>
    </source>
</evidence>
<dbReference type="STRING" id="445961.IW15_18390"/>
<evidence type="ECO:0000313" key="11">
    <source>
        <dbReference type="Proteomes" id="UP000028705"/>
    </source>
</evidence>
<dbReference type="PANTHER" id="PTHR45436:SF5">
    <property type="entry name" value="SENSOR HISTIDINE KINASE TRCS"/>
    <property type="match status" value="1"/>
</dbReference>
<dbReference type="GO" id="GO:0000155">
    <property type="term" value="F:phosphorelay sensor kinase activity"/>
    <property type="evidence" value="ECO:0007669"/>
    <property type="project" value="InterPro"/>
</dbReference>
<proteinExistence type="predicted"/>
<dbReference type="CDD" id="cd00075">
    <property type="entry name" value="HATPase"/>
    <property type="match status" value="1"/>
</dbReference>
<dbReference type="CDD" id="cd00082">
    <property type="entry name" value="HisKA"/>
    <property type="match status" value="1"/>
</dbReference>
<organism evidence="10 11">
    <name type="scientific">Chryseobacterium soli</name>
    <dbReference type="NCBI Taxonomy" id="445961"/>
    <lineage>
        <taxon>Bacteria</taxon>
        <taxon>Pseudomonadati</taxon>
        <taxon>Bacteroidota</taxon>
        <taxon>Flavobacteriia</taxon>
        <taxon>Flavobacteriales</taxon>
        <taxon>Weeksellaceae</taxon>
        <taxon>Chryseobacterium group</taxon>
        <taxon>Chryseobacterium</taxon>
    </lineage>
</organism>
<evidence type="ECO:0000256" key="2">
    <source>
        <dbReference type="ARBA" id="ARBA00012438"/>
    </source>
</evidence>
<dbReference type="AlphaFoldDB" id="A0A086A355"/>
<sequence length="428" mass="49448">MKPLLSKTTKPFIIYVLIILAISIPVYYVVVDTIWKGELDEHNVTIAEKTAYEFNHLKLSDQELEKSIALWNQIQPGTDIEKMPANSLKKDQFFTVEKKKTFGSEPETERYRSLKKIIYIHHVPYLFTVETNIEESQETVAAISLITIFFFILIVIGLLFLNKKLSASIWKPFRNTLDSLKTFNLNNQTKIEFALTDITEFEELNQSLQTLIEHTVSVYKTQKEFTENASHELQTPLAILKNKLDNLLQTEDLTEKQYRIAEEMHRTLTRSARINKNLLLLAKIDNNQFDNSETIRFDTLLQQSMETVKEHFDQKNITVHEYIAFDIQVNGNSSLTEVLINNLILNAIRHTSYDGSISVKLTDAVFEVANSGTEQLNRDLLFKRFSKLSSDNSGSGLGLAIISEICKFHHWTIDYRFENQLHIFSVTI</sequence>
<keyword evidence="11" id="KW-1185">Reference proteome</keyword>
<keyword evidence="3" id="KW-0597">Phosphoprotein</keyword>
<dbReference type="SUPFAM" id="SSF55874">
    <property type="entry name" value="ATPase domain of HSP90 chaperone/DNA topoisomerase II/histidine kinase"/>
    <property type="match status" value="1"/>
</dbReference>
<dbReference type="OrthoDB" id="1522504at2"/>
<dbReference type="InterPro" id="IPR050428">
    <property type="entry name" value="TCS_sensor_his_kinase"/>
</dbReference>
<evidence type="ECO:0000256" key="7">
    <source>
        <dbReference type="ARBA" id="ARBA00022989"/>
    </source>
</evidence>
<dbReference type="SMART" id="SM00388">
    <property type="entry name" value="HisKA"/>
    <property type="match status" value="1"/>
</dbReference>
<dbReference type="InterPro" id="IPR036097">
    <property type="entry name" value="HisK_dim/P_sf"/>
</dbReference>
<name>A0A086A355_9FLAO</name>
<dbReference type="Gene3D" id="1.10.287.130">
    <property type="match status" value="1"/>
</dbReference>
<dbReference type="GO" id="GO:0005886">
    <property type="term" value="C:plasma membrane"/>
    <property type="evidence" value="ECO:0007669"/>
    <property type="project" value="TreeGrafter"/>
</dbReference>
<feature type="transmembrane region" description="Helical" evidence="8">
    <location>
        <begin position="140"/>
        <end position="161"/>
    </location>
</feature>
<dbReference type="SMART" id="SM00387">
    <property type="entry name" value="HATPase_c"/>
    <property type="match status" value="1"/>
</dbReference>
<dbReference type="PROSITE" id="PS50109">
    <property type="entry name" value="HIS_KIN"/>
    <property type="match status" value="1"/>
</dbReference>
<evidence type="ECO:0000256" key="8">
    <source>
        <dbReference type="SAM" id="Phobius"/>
    </source>
</evidence>
<evidence type="ECO:0000256" key="3">
    <source>
        <dbReference type="ARBA" id="ARBA00022553"/>
    </source>
</evidence>
<keyword evidence="4" id="KW-0808">Transferase</keyword>
<dbReference type="EMBL" id="JPRH01000008">
    <property type="protein sequence ID" value="KFF11119.1"/>
    <property type="molecule type" value="Genomic_DNA"/>
</dbReference>
<dbReference type="Proteomes" id="UP000028705">
    <property type="component" value="Unassembled WGS sequence"/>
</dbReference>
<evidence type="ECO:0000256" key="4">
    <source>
        <dbReference type="ARBA" id="ARBA00022679"/>
    </source>
</evidence>
<dbReference type="eggNOG" id="COG0642">
    <property type="taxonomic scope" value="Bacteria"/>
</dbReference>
<protein>
    <recommendedName>
        <fullName evidence="2">histidine kinase</fullName>
        <ecNumber evidence="2">2.7.13.3</ecNumber>
    </recommendedName>
</protein>
<reference evidence="10 11" key="1">
    <citation type="submission" date="2014-07" db="EMBL/GenBank/DDBJ databases">
        <title>Genome of Chryseobacterium soli DSM 19298.</title>
        <authorList>
            <person name="Stropko S.J."/>
            <person name="Pipes S.E."/>
            <person name="Newman J."/>
        </authorList>
    </citation>
    <scope>NUCLEOTIDE SEQUENCE [LARGE SCALE GENOMIC DNA]</scope>
    <source>
        <strain evidence="10 11">DSM 19298</strain>
    </source>
</reference>
<comment type="caution">
    <text evidence="10">The sequence shown here is derived from an EMBL/GenBank/DDBJ whole genome shotgun (WGS) entry which is preliminary data.</text>
</comment>
<dbReference type="InterPro" id="IPR005467">
    <property type="entry name" value="His_kinase_dom"/>
</dbReference>
<evidence type="ECO:0000259" key="9">
    <source>
        <dbReference type="PROSITE" id="PS50109"/>
    </source>
</evidence>
<dbReference type="RefSeq" id="WP_034714033.1">
    <property type="nucleotide sequence ID" value="NZ_JPRH01000008.1"/>
</dbReference>
<dbReference type="PANTHER" id="PTHR45436">
    <property type="entry name" value="SENSOR HISTIDINE KINASE YKOH"/>
    <property type="match status" value="1"/>
</dbReference>
<dbReference type="EC" id="2.7.13.3" evidence="2"/>
<dbReference type="SUPFAM" id="SSF47384">
    <property type="entry name" value="Homodimeric domain of signal transducing histidine kinase"/>
    <property type="match status" value="1"/>
</dbReference>
<dbReference type="InterPro" id="IPR003661">
    <property type="entry name" value="HisK_dim/P_dom"/>
</dbReference>
<dbReference type="InterPro" id="IPR003594">
    <property type="entry name" value="HATPase_dom"/>
</dbReference>
<feature type="transmembrane region" description="Helical" evidence="8">
    <location>
        <begin position="12"/>
        <end position="30"/>
    </location>
</feature>
<gene>
    <name evidence="10" type="ORF">IW15_18390</name>
</gene>